<dbReference type="SUPFAM" id="SSF50486">
    <property type="entry name" value="FMT C-terminal domain-like"/>
    <property type="match status" value="1"/>
</dbReference>
<dbReference type="GO" id="GO:0005739">
    <property type="term" value="C:mitochondrion"/>
    <property type="evidence" value="ECO:0007669"/>
    <property type="project" value="TreeGrafter"/>
</dbReference>
<dbReference type="InterPro" id="IPR005793">
    <property type="entry name" value="Formyl_trans_C"/>
</dbReference>
<organism evidence="7">
    <name type="scientific">Psilocybe cubensis</name>
    <name type="common">Psychedelic mushroom</name>
    <name type="synonym">Stropharia cubensis</name>
    <dbReference type="NCBI Taxonomy" id="181762"/>
    <lineage>
        <taxon>Eukaryota</taxon>
        <taxon>Fungi</taxon>
        <taxon>Dikarya</taxon>
        <taxon>Basidiomycota</taxon>
        <taxon>Agaricomycotina</taxon>
        <taxon>Agaricomycetes</taxon>
        <taxon>Agaricomycetidae</taxon>
        <taxon>Agaricales</taxon>
        <taxon>Agaricineae</taxon>
        <taxon>Strophariaceae</taxon>
        <taxon>Psilocybe</taxon>
    </lineage>
</organism>
<dbReference type="AlphaFoldDB" id="A0A8H7XW75"/>
<dbReference type="PANTHER" id="PTHR11138">
    <property type="entry name" value="METHIONYL-TRNA FORMYLTRANSFERASE"/>
    <property type="match status" value="1"/>
</dbReference>
<keyword evidence="4" id="KW-0648">Protein biosynthesis</keyword>
<comment type="similarity">
    <text evidence="1">Belongs to the Fmt family.</text>
</comment>
<evidence type="ECO:0000256" key="2">
    <source>
        <dbReference type="ARBA" id="ARBA00012261"/>
    </source>
</evidence>
<reference evidence="7" key="1">
    <citation type="submission" date="2021-02" db="EMBL/GenBank/DDBJ databases">
        <title>Psilocybe cubensis genome.</title>
        <authorList>
            <person name="Mckernan K.J."/>
            <person name="Crawford S."/>
            <person name="Trippe A."/>
            <person name="Kane L.T."/>
            <person name="Mclaughlin S."/>
        </authorList>
    </citation>
    <scope>NUCLEOTIDE SEQUENCE [LARGE SCALE GENOMIC DNA]</scope>
    <source>
        <strain evidence="7">MGC-MH-2018</strain>
    </source>
</reference>
<proteinExistence type="inferred from homology"/>
<keyword evidence="3" id="KW-0808">Transferase</keyword>
<dbReference type="Gene3D" id="3.40.50.12230">
    <property type="match status" value="1"/>
</dbReference>
<dbReference type="CDD" id="cd08646">
    <property type="entry name" value="FMT_core_Met-tRNA-FMT_N"/>
    <property type="match status" value="1"/>
</dbReference>
<dbReference type="Pfam" id="PF00551">
    <property type="entry name" value="Formyl_trans_N"/>
    <property type="match status" value="1"/>
</dbReference>
<evidence type="ECO:0000256" key="1">
    <source>
        <dbReference type="ARBA" id="ARBA00010699"/>
    </source>
</evidence>
<evidence type="ECO:0000256" key="3">
    <source>
        <dbReference type="ARBA" id="ARBA00022679"/>
    </source>
</evidence>
<accession>A0A8H7XW75</accession>
<evidence type="ECO:0000259" key="5">
    <source>
        <dbReference type="Pfam" id="PF00551"/>
    </source>
</evidence>
<dbReference type="InterPro" id="IPR041711">
    <property type="entry name" value="Met-tRNA-FMT_N"/>
</dbReference>
<evidence type="ECO:0000256" key="4">
    <source>
        <dbReference type="ARBA" id="ARBA00022917"/>
    </source>
</evidence>
<feature type="domain" description="Formyl transferase N-terminal" evidence="5">
    <location>
        <begin position="34"/>
        <end position="180"/>
    </location>
</feature>
<dbReference type="PANTHER" id="PTHR11138:SF5">
    <property type="entry name" value="METHIONYL-TRNA FORMYLTRANSFERASE, MITOCHONDRIAL"/>
    <property type="match status" value="1"/>
</dbReference>
<sequence length="329" mass="36077">MPLVADVWKQIVIATQPDTHVGRNGSVLSVSSLKQLGHELRLPVHIIPKTKFGFKNWQVPAPFNIPKDGESHPLDYFLITASFGRILPHTMLKPFDPTRRLNVHPSLLPAYRGPAPIQHAIMNGDKKTGVCVIEMLKSSQGIDAGDIWASESMDIPEDANFSQMRDALAVAGGRLLVSVLKDAMQNKAVATPQASADNAPPAPLISSKDAFADFHNMTAEEIYWRFRAISHQKEIFTLTPDDKILKLRQIVVPNAGQLADTQLSSTPGHAVYSKSNKMILIRCKDQTVLGVTTVRPEGKADREAFEFWTGLRSVKNGSAEAVFGKVPSS</sequence>
<comment type="caution">
    <text evidence="7">The sequence shown here is derived from an EMBL/GenBank/DDBJ whole genome shotgun (WGS) entry which is preliminary data.</text>
</comment>
<dbReference type="GO" id="GO:0004479">
    <property type="term" value="F:methionyl-tRNA formyltransferase activity"/>
    <property type="evidence" value="ECO:0007669"/>
    <property type="project" value="UniProtKB-EC"/>
</dbReference>
<dbReference type="OrthoDB" id="10268103at2759"/>
<dbReference type="Pfam" id="PF02911">
    <property type="entry name" value="Formyl_trans_C"/>
    <property type="match status" value="1"/>
</dbReference>
<protein>
    <recommendedName>
        <fullName evidence="2">methionyl-tRNA formyltransferase</fullName>
        <ecNumber evidence="2">2.1.2.9</ecNumber>
    </recommendedName>
</protein>
<dbReference type="InterPro" id="IPR036477">
    <property type="entry name" value="Formyl_transf_N_sf"/>
</dbReference>
<dbReference type="EMBL" id="JAFIQS010000006">
    <property type="protein sequence ID" value="KAG5167967.1"/>
    <property type="molecule type" value="Genomic_DNA"/>
</dbReference>
<dbReference type="InterPro" id="IPR002376">
    <property type="entry name" value="Formyl_transf_N"/>
</dbReference>
<evidence type="ECO:0000313" key="7">
    <source>
        <dbReference type="EMBL" id="KAG5167967.1"/>
    </source>
</evidence>
<dbReference type="EC" id="2.1.2.9" evidence="2"/>
<name>A0A8H7XW75_PSICU</name>
<gene>
    <name evidence="7" type="ORF">JR316_006559</name>
</gene>
<feature type="domain" description="Formyl transferase C-terminal" evidence="6">
    <location>
        <begin position="205"/>
        <end position="311"/>
    </location>
</feature>
<dbReference type="InterPro" id="IPR011034">
    <property type="entry name" value="Formyl_transferase-like_C_sf"/>
</dbReference>
<dbReference type="SUPFAM" id="SSF53328">
    <property type="entry name" value="Formyltransferase"/>
    <property type="match status" value="1"/>
</dbReference>
<evidence type="ECO:0000259" key="6">
    <source>
        <dbReference type="Pfam" id="PF02911"/>
    </source>
</evidence>